<protein>
    <submittedName>
        <fullName evidence="1">Uncharacterized protein</fullName>
    </submittedName>
</protein>
<dbReference type="AlphaFoldDB" id="B0RL30"/>
<evidence type="ECO:0000313" key="1">
    <source>
        <dbReference type="EMBL" id="CAP20276.1"/>
    </source>
</evidence>
<sequence>MGFWGEIACAMVGHLRRLNCSLRNVSLLSSTSFLILLLSCVRGRSILKRSVAIMLVC</sequence>
<reference evidence="1" key="1">
    <citation type="journal article" date="2008" name="J. Bacteriol.">
        <title>Genetic and functional properties of the self-transmissible Yersinia enterocolitica plasmid pYE854, which mobilizes the virulence plasmid pYV.</title>
        <authorList>
            <person name="Hammerl J.A."/>
            <person name="Klein I."/>
            <person name="Lanka E."/>
            <person name="Appel B."/>
            <person name="Hertwig S."/>
        </authorList>
    </citation>
    <scope>NUCLEOTIDE SEQUENCE [LARGE SCALE GENOMIC DNA]</scope>
    <source>
        <strain evidence="1">29854</strain>
        <plasmid evidence="1">pYE854</plasmid>
    </source>
</reference>
<geneLocation type="plasmid" evidence="1">
    <name>pYE854</name>
</geneLocation>
<keyword evidence="1" id="KW-0614">Plasmid</keyword>
<proteinExistence type="predicted"/>
<name>B0RL30_YEREN</name>
<dbReference type="EMBL" id="AM905950">
    <property type="protein sequence ID" value="CAP20276.1"/>
    <property type="molecule type" value="Genomic_DNA"/>
</dbReference>
<organism evidence="1">
    <name type="scientific">Yersinia enterocolitica</name>
    <dbReference type="NCBI Taxonomy" id="630"/>
    <lineage>
        <taxon>Bacteria</taxon>
        <taxon>Pseudomonadati</taxon>
        <taxon>Pseudomonadota</taxon>
        <taxon>Gammaproteobacteria</taxon>
        <taxon>Enterobacterales</taxon>
        <taxon>Yersiniaceae</taxon>
        <taxon>Yersinia</taxon>
    </lineage>
</organism>
<accession>B0RL30</accession>